<protein>
    <submittedName>
        <fullName evidence="2">Uncharacterized protein</fullName>
    </submittedName>
</protein>
<dbReference type="Proteomes" id="UP000264702">
    <property type="component" value="Unassembled WGS sequence"/>
</dbReference>
<keyword evidence="1" id="KW-0472">Membrane</keyword>
<feature type="transmembrane region" description="Helical" evidence="1">
    <location>
        <begin position="15"/>
        <end position="34"/>
    </location>
</feature>
<comment type="caution">
    <text evidence="2">The sequence shown here is derived from an EMBL/GenBank/DDBJ whole genome shotgun (WGS) entry which is preliminary data.</text>
</comment>
<accession>A0A372IRL6</accession>
<reference evidence="2 3" key="1">
    <citation type="submission" date="2018-08" db="EMBL/GenBank/DDBJ databases">
        <title>Acidipila sp. 4G-K13, an acidobacterium isolated from forest soil.</title>
        <authorList>
            <person name="Gao Z.-H."/>
            <person name="Qiu L.-H."/>
        </authorList>
    </citation>
    <scope>NUCLEOTIDE SEQUENCE [LARGE SCALE GENOMIC DNA]</scope>
    <source>
        <strain evidence="2 3">4G-K13</strain>
    </source>
</reference>
<proteinExistence type="predicted"/>
<dbReference type="EMBL" id="QVQT01000002">
    <property type="protein sequence ID" value="RFU17555.1"/>
    <property type="molecule type" value="Genomic_DNA"/>
</dbReference>
<name>A0A372IRL6_9BACT</name>
<feature type="transmembrane region" description="Helical" evidence="1">
    <location>
        <begin position="54"/>
        <end position="77"/>
    </location>
</feature>
<evidence type="ECO:0000313" key="2">
    <source>
        <dbReference type="EMBL" id="RFU17555.1"/>
    </source>
</evidence>
<gene>
    <name evidence="2" type="ORF">D0Y96_05305</name>
</gene>
<evidence type="ECO:0000256" key="1">
    <source>
        <dbReference type="SAM" id="Phobius"/>
    </source>
</evidence>
<evidence type="ECO:0000313" key="3">
    <source>
        <dbReference type="Proteomes" id="UP000264702"/>
    </source>
</evidence>
<keyword evidence="1" id="KW-0812">Transmembrane</keyword>
<keyword evidence="3" id="KW-1185">Reference proteome</keyword>
<sequence length="81" mass="9007">MILNMPSKSSGPRSYLLRAVVEVGFIIFLFYANLLMGEFDRSIHKTLSGALHEIVTPANFAIALTAAFIGHIVVEFLRQKL</sequence>
<keyword evidence="1" id="KW-1133">Transmembrane helix</keyword>
<organism evidence="2 3">
    <name type="scientific">Paracidobacterium acidisoli</name>
    <dbReference type="NCBI Taxonomy" id="2303751"/>
    <lineage>
        <taxon>Bacteria</taxon>
        <taxon>Pseudomonadati</taxon>
        <taxon>Acidobacteriota</taxon>
        <taxon>Terriglobia</taxon>
        <taxon>Terriglobales</taxon>
        <taxon>Acidobacteriaceae</taxon>
        <taxon>Paracidobacterium</taxon>
    </lineage>
</organism>
<dbReference type="AlphaFoldDB" id="A0A372IRL6"/>